<evidence type="ECO:0000259" key="2">
    <source>
        <dbReference type="Pfam" id="PF14908"/>
    </source>
</evidence>
<dbReference type="InterPro" id="IPR026295">
    <property type="entry name" value="CCD81"/>
</dbReference>
<keyword evidence="5" id="KW-1185">Reference proteome</keyword>
<dbReference type="Ensembl" id="ENSACCT00020022702.1">
    <property type="protein sequence ID" value="ENSACCP00020021744.1"/>
    <property type="gene ID" value="ENSACCG00020014956.1"/>
</dbReference>
<reference evidence="4" key="1">
    <citation type="submission" date="2025-08" db="UniProtKB">
        <authorList>
            <consortium name="Ensembl"/>
        </authorList>
    </citation>
    <scope>IDENTIFICATION</scope>
</reference>
<evidence type="ECO:0000256" key="1">
    <source>
        <dbReference type="SAM" id="MobiDB-lite"/>
    </source>
</evidence>
<dbReference type="InParanoid" id="A0A663FB36"/>
<feature type="domain" description="CCDC81 HU" evidence="2">
    <location>
        <begin position="32"/>
        <end position="101"/>
    </location>
</feature>
<proteinExistence type="predicted"/>
<evidence type="ECO:0000313" key="4">
    <source>
        <dbReference type="Ensembl" id="ENSACCP00020021744.1"/>
    </source>
</evidence>
<evidence type="ECO:0000259" key="3">
    <source>
        <dbReference type="Pfam" id="PF18289"/>
    </source>
</evidence>
<dbReference type="Pfam" id="PF18289">
    <property type="entry name" value="HU-CCDC81_euk_2"/>
    <property type="match status" value="1"/>
</dbReference>
<dbReference type="Proteomes" id="UP000472275">
    <property type="component" value="Unassembled WGS sequence"/>
</dbReference>
<dbReference type="PANTHER" id="PTHR14362:SF2">
    <property type="entry name" value="COILED-COIL DOMAIN-CONTAINING PROTEIN 81"/>
    <property type="match status" value="1"/>
</dbReference>
<dbReference type="PANTHER" id="PTHR14362">
    <property type="entry name" value="COILED-COIL DOMAIN-CONTAINING PROTEIN 81"/>
    <property type="match status" value="1"/>
</dbReference>
<reference evidence="4" key="2">
    <citation type="submission" date="2025-09" db="UniProtKB">
        <authorList>
            <consortium name="Ensembl"/>
        </authorList>
    </citation>
    <scope>IDENTIFICATION</scope>
</reference>
<dbReference type="InterPro" id="IPR028034">
    <property type="entry name" value="HU-CCDC81"/>
</dbReference>
<feature type="compositionally biased region" description="Polar residues" evidence="1">
    <location>
        <begin position="332"/>
        <end position="342"/>
    </location>
</feature>
<organism evidence="4 5">
    <name type="scientific">Aquila chrysaetos chrysaetos</name>
    <dbReference type="NCBI Taxonomy" id="223781"/>
    <lineage>
        <taxon>Eukaryota</taxon>
        <taxon>Metazoa</taxon>
        <taxon>Chordata</taxon>
        <taxon>Craniata</taxon>
        <taxon>Vertebrata</taxon>
        <taxon>Euteleostomi</taxon>
        <taxon>Archelosauria</taxon>
        <taxon>Archosauria</taxon>
        <taxon>Dinosauria</taxon>
        <taxon>Saurischia</taxon>
        <taxon>Theropoda</taxon>
        <taxon>Coelurosauria</taxon>
        <taxon>Aves</taxon>
        <taxon>Neognathae</taxon>
        <taxon>Neoaves</taxon>
        <taxon>Telluraves</taxon>
        <taxon>Accipitrimorphae</taxon>
        <taxon>Accipitriformes</taxon>
        <taxon>Accipitridae</taxon>
        <taxon>Accipitrinae</taxon>
        <taxon>Aquila</taxon>
    </lineage>
</organism>
<feature type="domain" description="CCDC81 HU" evidence="3">
    <location>
        <begin position="114"/>
        <end position="186"/>
    </location>
</feature>
<feature type="region of interest" description="Disordered" evidence="1">
    <location>
        <begin position="240"/>
        <end position="343"/>
    </location>
</feature>
<protein>
    <submittedName>
        <fullName evidence="4">Coiled-coil domain-containing protein 81-like</fullName>
    </submittedName>
</protein>
<evidence type="ECO:0000313" key="5">
    <source>
        <dbReference type="Proteomes" id="UP000472275"/>
    </source>
</evidence>
<name>A0A663FB36_AQUCH</name>
<dbReference type="InterPro" id="IPR040673">
    <property type="entry name" value="CCDC81_HU_dom_2"/>
</dbReference>
<feature type="compositionally biased region" description="Basic and acidic residues" evidence="1">
    <location>
        <begin position="240"/>
        <end position="251"/>
    </location>
</feature>
<dbReference type="Pfam" id="PF14908">
    <property type="entry name" value="HU-CCDC81_euk_1"/>
    <property type="match status" value="1"/>
</dbReference>
<dbReference type="GeneTree" id="ENSGT00390000011985"/>
<gene>
    <name evidence="4" type="primary">LOC115338474</name>
</gene>
<sequence>MAVHHRVQQRSAGMRQTKMNFWDGMEHAFMMSSITAEERTAIWDAVAGYVQEQLLLHKGVRIPTLGSFDTVPKQIQVGCEAVIIQQPVFHLARNLVNVHNLTDNKAYLPGNKEVEALKYAKVAAATCVSRQKAESCIQGTISLLSYCLGKGENIALALRDIGVLLIEGRRVQMKFYYNFMETLSGKENLGKAVFKVPQLLDMVVSPVVPVASLSSSGRVIIFPEFEIEFVPKPLARDLLKTSRQGPGEDKKMRRARWSPFGQGRKVGSPGFPFPVSPDSINTEIPQFWEITGPRKRKKSRVRQRSEIPKSSSAKKQPVTRRPKGKSMLKGQTPKQSQVQALPQSYGEEGIVDQILAEMAARKTVKAKPAHPRGALTFETPVIAILSTTSSEASLL</sequence>
<feature type="compositionally biased region" description="Basic residues" evidence="1">
    <location>
        <begin position="293"/>
        <end position="302"/>
    </location>
</feature>
<accession>A0A663FB36</accession>
<dbReference type="AlphaFoldDB" id="A0A663FB36"/>
<dbReference type="GO" id="GO:0005815">
    <property type="term" value="C:microtubule organizing center"/>
    <property type="evidence" value="ECO:0007669"/>
    <property type="project" value="TreeGrafter"/>
</dbReference>
<feature type="compositionally biased region" description="Basic residues" evidence="1">
    <location>
        <begin position="317"/>
        <end position="326"/>
    </location>
</feature>